<organism evidence="3 4">
    <name type="scientific">Syncephalastrum racemosum</name>
    <name type="common">Filamentous fungus</name>
    <dbReference type="NCBI Taxonomy" id="13706"/>
    <lineage>
        <taxon>Eukaryota</taxon>
        <taxon>Fungi</taxon>
        <taxon>Fungi incertae sedis</taxon>
        <taxon>Mucoromycota</taxon>
        <taxon>Mucoromycotina</taxon>
        <taxon>Mucoromycetes</taxon>
        <taxon>Mucorales</taxon>
        <taxon>Syncephalastraceae</taxon>
        <taxon>Syncephalastrum</taxon>
    </lineage>
</organism>
<evidence type="ECO:0000313" key="3">
    <source>
        <dbReference type="EMBL" id="ORY90975.1"/>
    </source>
</evidence>
<keyword evidence="2" id="KW-1133">Transmembrane helix</keyword>
<reference evidence="3 4" key="1">
    <citation type="submission" date="2016-07" db="EMBL/GenBank/DDBJ databases">
        <title>Pervasive Adenine N6-methylation of Active Genes in Fungi.</title>
        <authorList>
            <consortium name="DOE Joint Genome Institute"/>
            <person name="Mondo S.J."/>
            <person name="Dannebaum R.O."/>
            <person name="Kuo R.C."/>
            <person name="Labutti K."/>
            <person name="Haridas S."/>
            <person name="Kuo A."/>
            <person name="Salamov A."/>
            <person name="Ahrendt S.R."/>
            <person name="Lipzen A."/>
            <person name="Sullivan W."/>
            <person name="Andreopoulos W.B."/>
            <person name="Clum A."/>
            <person name="Lindquist E."/>
            <person name="Daum C."/>
            <person name="Ramamoorthy G.K."/>
            <person name="Gryganskyi A."/>
            <person name="Culley D."/>
            <person name="Magnuson J.K."/>
            <person name="James T.Y."/>
            <person name="O'Malley M.A."/>
            <person name="Stajich J.E."/>
            <person name="Spatafora J.W."/>
            <person name="Visel A."/>
            <person name="Grigoriev I.V."/>
        </authorList>
    </citation>
    <scope>NUCLEOTIDE SEQUENCE [LARGE SCALE GENOMIC DNA]</scope>
    <source>
        <strain evidence="3 4">NRRL 2496</strain>
    </source>
</reference>
<sequence>MSYSNRQGRTWDDSASGTSEYSQNNHTHSPLVENPPTYDGLVRSTRRRSVPSLSSGSGIGVGPVQALRRPIPAKRSERYLGIQVGCFHGKVVTLSVLEALDGASRGIGGVIRTFPSLTFNHVLVSAIVLHLGLIAIQSAAQIIVKTATSEKCIFNMSNIANGTRDQYLVEYGVRTALQNYTTTINVICQPDPINCTLPDVYVPHTVAECQPGSYQPSMFSSTANSYYGGLPAVFNAASMYGRTAYDLGNASLFHDKTMNSNYTYDRDVTRYFDDQSFGDSNIWGPGSSLVLGSRTFTVDGFLNFILKHADLSVRPPPGPVSVLSLILLVPVIWWAVIWILSLYYLDVSASGITSDDNVGQVTFGWPSEVKPITEHKPASLT</sequence>
<comment type="caution">
    <text evidence="3">The sequence shown here is derived from an EMBL/GenBank/DDBJ whole genome shotgun (WGS) entry which is preliminary data.</text>
</comment>
<keyword evidence="4" id="KW-1185">Reference proteome</keyword>
<keyword evidence="2" id="KW-0812">Transmembrane</keyword>
<proteinExistence type="predicted"/>
<keyword evidence="2" id="KW-0472">Membrane</keyword>
<dbReference type="InParanoid" id="A0A1X2H0P0"/>
<feature type="transmembrane region" description="Helical" evidence="2">
    <location>
        <begin position="322"/>
        <end position="345"/>
    </location>
</feature>
<evidence type="ECO:0000313" key="4">
    <source>
        <dbReference type="Proteomes" id="UP000242180"/>
    </source>
</evidence>
<name>A0A1X2H0P0_SYNRA</name>
<dbReference type="AlphaFoldDB" id="A0A1X2H0P0"/>
<protein>
    <submittedName>
        <fullName evidence="3">Uncharacterized protein</fullName>
    </submittedName>
</protein>
<evidence type="ECO:0000256" key="1">
    <source>
        <dbReference type="SAM" id="MobiDB-lite"/>
    </source>
</evidence>
<gene>
    <name evidence="3" type="ORF">BCR43DRAFT_518367</name>
</gene>
<dbReference type="EMBL" id="MCGN01000011">
    <property type="protein sequence ID" value="ORY90975.1"/>
    <property type="molecule type" value="Genomic_DNA"/>
</dbReference>
<feature type="region of interest" description="Disordered" evidence="1">
    <location>
        <begin position="1"/>
        <end position="58"/>
    </location>
</feature>
<dbReference type="Proteomes" id="UP000242180">
    <property type="component" value="Unassembled WGS sequence"/>
</dbReference>
<feature type="compositionally biased region" description="Polar residues" evidence="1">
    <location>
        <begin position="1"/>
        <end position="28"/>
    </location>
</feature>
<accession>A0A1X2H0P0</accession>
<evidence type="ECO:0000256" key="2">
    <source>
        <dbReference type="SAM" id="Phobius"/>
    </source>
</evidence>